<evidence type="ECO:0000313" key="2">
    <source>
        <dbReference type="EMBL" id="CEK99130.1"/>
    </source>
</evidence>
<feature type="non-terminal residue" evidence="2">
    <location>
        <position position="71"/>
    </location>
</feature>
<name>A0A0B7C3W0_9EUPU</name>
<protein>
    <submittedName>
        <fullName evidence="2">Uncharacterized protein</fullName>
    </submittedName>
</protein>
<dbReference type="AlphaFoldDB" id="A0A0B7C3W0"/>
<dbReference type="EMBL" id="HACG01052259">
    <property type="protein sequence ID" value="CEK99130.1"/>
    <property type="molecule type" value="Transcribed_RNA"/>
</dbReference>
<proteinExistence type="predicted"/>
<feature type="region of interest" description="Disordered" evidence="1">
    <location>
        <begin position="1"/>
        <end position="71"/>
    </location>
</feature>
<evidence type="ECO:0000256" key="1">
    <source>
        <dbReference type="SAM" id="MobiDB-lite"/>
    </source>
</evidence>
<organism evidence="2">
    <name type="scientific">Arion vulgaris</name>
    <dbReference type="NCBI Taxonomy" id="1028688"/>
    <lineage>
        <taxon>Eukaryota</taxon>
        <taxon>Metazoa</taxon>
        <taxon>Spiralia</taxon>
        <taxon>Lophotrochozoa</taxon>
        <taxon>Mollusca</taxon>
        <taxon>Gastropoda</taxon>
        <taxon>Heterobranchia</taxon>
        <taxon>Euthyneura</taxon>
        <taxon>Panpulmonata</taxon>
        <taxon>Eupulmonata</taxon>
        <taxon>Stylommatophora</taxon>
        <taxon>Helicina</taxon>
        <taxon>Arionoidea</taxon>
        <taxon>Arionidae</taxon>
        <taxon>Arion</taxon>
    </lineage>
</organism>
<sequence length="71" mass="7673">YNINNSPYHSYGSNNLGPQKSNTSYAPYFNSPTSVPSRTPPLGSQHLVSQSTSSPGHQPPSLPKKSANTYH</sequence>
<reference evidence="2" key="1">
    <citation type="submission" date="2014-12" db="EMBL/GenBank/DDBJ databases">
        <title>Insight into the proteome of Arion vulgaris.</title>
        <authorList>
            <person name="Aradska J."/>
            <person name="Bulat T."/>
            <person name="Smidak R."/>
            <person name="Sarate P."/>
            <person name="Gangsoo J."/>
            <person name="Sialana F."/>
            <person name="Bilban M."/>
            <person name="Lubec G."/>
        </authorList>
    </citation>
    <scope>NUCLEOTIDE SEQUENCE</scope>
    <source>
        <tissue evidence="2">Skin</tissue>
    </source>
</reference>
<feature type="compositionally biased region" description="Polar residues" evidence="1">
    <location>
        <begin position="46"/>
        <end position="56"/>
    </location>
</feature>
<gene>
    <name evidence="2" type="primary">ORF220474</name>
</gene>
<feature type="non-terminal residue" evidence="2">
    <location>
        <position position="1"/>
    </location>
</feature>
<feature type="compositionally biased region" description="Polar residues" evidence="1">
    <location>
        <begin position="1"/>
        <end position="37"/>
    </location>
</feature>
<accession>A0A0B7C3W0</accession>